<dbReference type="AlphaFoldDB" id="A0A1V0TJZ5"/>
<dbReference type="PANTHER" id="PTHR42847:SF4">
    <property type="entry name" value="ALKANESULFONATE MONOOXYGENASE-RELATED"/>
    <property type="match status" value="1"/>
</dbReference>
<evidence type="ECO:0000256" key="4">
    <source>
        <dbReference type="ARBA" id="ARBA00023033"/>
    </source>
</evidence>
<organism evidence="6 7">
    <name type="scientific">Streptomyces gilvosporeus</name>
    <dbReference type="NCBI Taxonomy" id="553510"/>
    <lineage>
        <taxon>Bacteria</taxon>
        <taxon>Bacillati</taxon>
        <taxon>Actinomycetota</taxon>
        <taxon>Actinomycetes</taxon>
        <taxon>Kitasatosporales</taxon>
        <taxon>Streptomycetaceae</taxon>
        <taxon>Streptomyces</taxon>
    </lineage>
</organism>
<dbReference type="GO" id="GO:0046306">
    <property type="term" value="P:alkanesulfonate catabolic process"/>
    <property type="evidence" value="ECO:0007669"/>
    <property type="project" value="TreeGrafter"/>
</dbReference>
<evidence type="ECO:0000256" key="1">
    <source>
        <dbReference type="ARBA" id="ARBA00022630"/>
    </source>
</evidence>
<dbReference type="GO" id="GO:0008726">
    <property type="term" value="F:alkanesulfonate monooxygenase activity"/>
    <property type="evidence" value="ECO:0007669"/>
    <property type="project" value="TreeGrafter"/>
</dbReference>
<dbReference type="RefSeq" id="WP_083102697.1">
    <property type="nucleotide sequence ID" value="NZ_CP020569.1"/>
</dbReference>
<dbReference type="InterPro" id="IPR050172">
    <property type="entry name" value="SsuD_RutA_monooxygenase"/>
</dbReference>
<gene>
    <name evidence="6" type="ORF">B1H19_02995</name>
</gene>
<dbReference type="STRING" id="553510.B1H19_02995"/>
<dbReference type="SUPFAM" id="SSF51679">
    <property type="entry name" value="Bacterial luciferase-like"/>
    <property type="match status" value="1"/>
</dbReference>
<evidence type="ECO:0000256" key="3">
    <source>
        <dbReference type="ARBA" id="ARBA00023002"/>
    </source>
</evidence>
<dbReference type="PANTHER" id="PTHR42847">
    <property type="entry name" value="ALKANESULFONATE MONOOXYGENASE"/>
    <property type="match status" value="1"/>
</dbReference>
<reference evidence="6 7" key="1">
    <citation type="submission" date="2017-04" db="EMBL/GenBank/DDBJ databases">
        <title>Complete Genome Sequence of Streptomyces gilvosporeus F607, a Capable Producer of Natamycin.</title>
        <authorList>
            <person name="Zong G."/>
            <person name="Zhong C."/>
            <person name="Fu J."/>
            <person name="Qin R."/>
            <person name="Cao G."/>
        </authorList>
    </citation>
    <scope>NUCLEOTIDE SEQUENCE [LARGE SCALE GENOMIC DNA]</scope>
    <source>
        <strain evidence="6 7">F607</strain>
    </source>
</reference>
<name>A0A1V0TJZ5_9ACTN</name>
<dbReference type="Proteomes" id="UP000192726">
    <property type="component" value="Chromosome"/>
</dbReference>
<keyword evidence="2" id="KW-0288">FMN</keyword>
<protein>
    <submittedName>
        <fullName evidence="6">Luciferase</fullName>
    </submittedName>
</protein>
<dbReference type="Pfam" id="PF00296">
    <property type="entry name" value="Bac_luciferase"/>
    <property type="match status" value="1"/>
</dbReference>
<feature type="domain" description="Luciferase-like" evidence="5">
    <location>
        <begin position="16"/>
        <end position="253"/>
    </location>
</feature>
<evidence type="ECO:0000259" key="5">
    <source>
        <dbReference type="Pfam" id="PF00296"/>
    </source>
</evidence>
<keyword evidence="4" id="KW-0503">Monooxygenase</keyword>
<dbReference type="KEGG" id="sgv:B1H19_02995"/>
<proteinExistence type="predicted"/>
<keyword evidence="1" id="KW-0285">Flavoprotein</keyword>
<evidence type="ECO:0000313" key="7">
    <source>
        <dbReference type="Proteomes" id="UP000192726"/>
    </source>
</evidence>
<sequence length="320" mass="35578">MQIHGPALRFGIHSGQQYASFQECLGLWQRGEALGYDWISLFDHARPPLGGPDGPCLEGPTLLAALAARTSTIRCALLVSTLTWRHPAQAAAIAATIDHISGGRLEFGIGAGGPDLGYRQYGIPFPNRTERLEMLTEGCHILRSLWTRERTDFTGRHYRLQGACLQPKPLQRRLPLVIGGADPRHTLRIVAEHADIWNALAGTLESYRHRCAALAEHCAAVGRNPADIRKSITFRALLAEDSRALHDRRQAWERRHPPTSPDRREFLVLGTPEQCVERLLPYLRLGVGDFLLGARPPVDWHTVELFARQVVPALRGYAGL</sequence>
<dbReference type="OrthoDB" id="143323at2"/>
<accession>A0A1V0TJZ5</accession>
<evidence type="ECO:0000256" key="2">
    <source>
        <dbReference type="ARBA" id="ARBA00022643"/>
    </source>
</evidence>
<evidence type="ECO:0000313" key="6">
    <source>
        <dbReference type="EMBL" id="ARF53267.1"/>
    </source>
</evidence>
<dbReference type="Gene3D" id="3.20.20.30">
    <property type="entry name" value="Luciferase-like domain"/>
    <property type="match status" value="1"/>
</dbReference>
<keyword evidence="7" id="KW-1185">Reference proteome</keyword>
<dbReference type="InterPro" id="IPR011251">
    <property type="entry name" value="Luciferase-like_dom"/>
</dbReference>
<dbReference type="EMBL" id="CP020569">
    <property type="protein sequence ID" value="ARF53267.1"/>
    <property type="molecule type" value="Genomic_DNA"/>
</dbReference>
<dbReference type="InterPro" id="IPR036661">
    <property type="entry name" value="Luciferase-like_sf"/>
</dbReference>
<keyword evidence="3" id="KW-0560">Oxidoreductase</keyword>